<feature type="region of interest" description="Disordered" evidence="2">
    <location>
        <begin position="965"/>
        <end position="1032"/>
    </location>
</feature>
<evidence type="ECO:0000259" key="3">
    <source>
        <dbReference type="Pfam" id="PF25372"/>
    </source>
</evidence>
<dbReference type="PANTHER" id="PTHR13382">
    <property type="entry name" value="MITOCHONDRIAL ATP SYNTHASE COUPLING FACTOR B"/>
    <property type="match status" value="1"/>
</dbReference>
<feature type="domain" description="F-box/LRR-repeat protein 15-like leucin rich repeat" evidence="3">
    <location>
        <begin position="109"/>
        <end position="346"/>
    </location>
</feature>
<dbReference type="AlphaFoldDB" id="K3WKC7"/>
<feature type="compositionally biased region" description="Acidic residues" evidence="2">
    <location>
        <begin position="976"/>
        <end position="1032"/>
    </location>
</feature>
<dbReference type="Pfam" id="PF13516">
    <property type="entry name" value="LRR_6"/>
    <property type="match status" value="1"/>
</dbReference>
<dbReference type="InterPro" id="IPR032675">
    <property type="entry name" value="LRR_dom_sf"/>
</dbReference>
<dbReference type="SMART" id="SM00367">
    <property type="entry name" value="LRR_CC"/>
    <property type="match status" value="7"/>
</dbReference>
<dbReference type="PROSITE" id="PS50096">
    <property type="entry name" value="IQ"/>
    <property type="match status" value="7"/>
</dbReference>
<evidence type="ECO:0000256" key="1">
    <source>
        <dbReference type="ARBA" id="ARBA00022786"/>
    </source>
</evidence>
<dbReference type="GO" id="GO:0005737">
    <property type="term" value="C:cytoplasm"/>
    <property type="evidence" value="ECO:0007669"/>
    <property type="project" value="TreeGrafter"/>
</dbReference>
<organism evidence="4 5">
    <name type="scientific">Globisporangium ultimum (strain ATCC 200006 / CBS 805.95 / DAOM BR144)</name>
    <name type="common">Pythium ultimum</name>
    <dbReference type="NCBI Taxonomy" id="431595"/>
    <lineage>
        <taxon>Eukaryota</taxon>
        <taxon>Sar</taxon>
        <taxon>Stramenopiles</taxon>
        <taxon>Oomycota</taxon>
        <taxon>Peronosporomycetes</taxon>
        <taxon>Pythiales</taxon>
        <taxon>Pythiaceae</taxon>
        <taxon>Globisporangium</taxon>
    </lineage>
</organism>
<dbReference type="Gene3D" id="2.30.30.140">
    <property type="match status" value="1"/>
</dbReference>
<feature type="region of interest" description="Disordered" evidence="2">
    <location>
        <begin position="1"/>
        <end position="36"/>
    </location>
</feature>
<dbReference type="EMBL" id="GL376633">
    <property type="status" value="NOT_ANNOTATED_CDS"/>
    <property type="molecule type" value="Genomic_DNA"/>
</dbReference>
<dbReference type="SMART" id="SM00015">
    <property type="entry name" value="IQ"/>
    <property type="match status" value="8"/>
</dbReference>
<dbReference type="OMA" id="EFISCCN"/>
<name>K3WKC7_GLOUD</name>
<dbReference type="InParanoid" id="K3WKC7"/>
<dbReference type="Pfam" id="PF25372">
    <property type="entry name" value="DUF7885"/>
    <property type="match status" value="1"/>
</dbReference>
<dbReference type="InterPro" id="IPR050648">
    <property type="entry name" value="F-box_LRR-repeat"/>
</dbReference>
<evidence type="ECO:0000313" key="4">
    <source>
        <dbReference type="EnsemblProtists" id="PYU1_T005419"/>
    </source>
</evidence>
<dbReference type="Proteomes" id="UP000019132">
    <property type="component" value="Unassembled WGS sequence"/>
</dbReference>
<keyword evidence="5" id="KW-1185">Reference proteome</keyword>
<dbReference type="eggNOG" id="KOG4341">
    <property type="taxonomic scope" value="Eukaryota"/>
</dbReference>
<dbReference type="InterPro" id="IPR057207">
    <property type="entry name" value="FBXL15_LRR"/>
</dbReference>
<dbReference type="InterPro" id="IPR001611">
    <property type="entry name" value="Leu-rich_rpt"/>
</dbReference>
<dbReference type="VEuPathDB" id="FungiDB:PYU1_G005408"/>
<proteinExistence type="predicted"/>
<evidence type="ECO:0000313" key="5">
    <source>
        <dbReference type="Proteomes" id="UP000019132"/>
    </source>
</evidence>
<dbReference type="STRING" id="431595.K3WKC7"/>
<reference evidence="5" key="2">
    <citation type="submission" date="2010-04" db="EMBL/GenBank/DDBJ databases">
        <authorList>
            <person name="Buell R."/>
            <person name="Hamilton J."/>
            <person name="Hostetler J."/>
        </authorList>
    </citation>
    <scope>NUCLEOTIDE SEQUENCE [LARGE SCALE GENOMIC DNA]</scope>
    <source>
        <strain evidence="5">DAOM:BR144</strain>
    </source>
</reference>
<dbReference type="InterPro" id="IPR006553">
    <property type="entry name" value="Leu-rich_rpt_Cys-con_subtyp"/>
</dbReference>
<dbReference type="Gene3D" id="3.80.10.10">
    <property type="entry name" value="Ribonuclease Inhibitor"/>
    <property type="match status" value="1"/>
</dbReference>
<dbReference type="Gene3D" id="1.20.5.190">
    <property type="match status" value="1"/>
</dbReference>
<keyword evidence="1" id="KW-0833">Ubl conjugation pathway</keyword>
<protein>
    <recommendedName>
        <fullName evidence="3">F-box/LRR-repeat protein 15-like leucin rich repeat domain-containing protein</fullName>
    </recommendedName>
</protein>
<accession>K3WKC7</accession>
<dbReference type="SUPFAM" id="SSF52047">
    <property type="entry name" value="RNI-like"/>
    <property type="match status" value="1"/>
</dbReference>
<dbReference type="PANTHER" id="PTHR13382:SF7">
    <property type="entry name" value="LEUCINE-RICH REPEAT-CONTAINING PROTEIN"/>
    <property type="match status" value="1"/>
</dbReference>
<reference evidence="4" key="3">
    <citation type="submission" date="2015-02" db="UniProtKB">
        <authorList>
            <consortium name="EnsemblProtists"/>
        </authorList>
    </citation>
    <scope>IDENTIFICATION</scope>
    <source>
        <strain evidence="4">DAOM BR144</strain>
    </source>
</reference>
<reference evidence="5" key="1">
    <citation type="journal article" date="2010" name="Genome Biol.">
        <title>Genome sequence of the necrotrophic plant pathogen Pythium ultimum reveals original pathogenicity mechanisms and effector repertoire.</title>
        <authorList>
            <person name="Levesque C.A."/>
            <person name="Brouwer H."/>
            <person name="Cano L."/>
            <person name="Hamilton J.P."/>
            <person name="Holt C."/>
            <person name="Huitema E."/>
            <person name="Raffaele S."/>
            <person name="Robideau G.P."/>
            <person name="Thines M."/>
            <person name="Win J."/>
            <person name="Zerillo M.M."/>
            <person name="Beakes G.W."/>
            <person name="Boore J.L."/>
            <person name="Busam D."/>
            <person name="Dumas B."/>
            <person name="Ferriera S."/>
            <person name="Fuerstenberg S.I."/>
            <person name="Gachon C.M."/>
            <person name="Gaulin E."/>
            <person name="Govers F."/>
            <person name="Grenville-Briggs L."/>
            <person name="Horner N."/>
            <person name="Hostetler J."/>
            <person name="Jiang R.H."/>
            <person name="Johnson J."/>
            <person name="Krajaejun T."/>
            <person name="Lin H."/>
            <person name="Meijer H.J."/>
            <person name="Moore B."/>
            <person name="Morris P."/>
            <person name="Phuntmart V."/>
            <person name="Puiu D."/>
            <person name="Shetty J."/>
            <person name="Stajich J.E."/>
            <person name="Tripathy S."/>
            <person name="Wawra S."/>
            <person name="van West P."/>
            <person name="Whitty B.R."/>
            <person name="Coutinho P.M."/>
            <person name="Henrissat B."/>
            <person name="Martin F."/>
            <person name="Thomas P.D."/>
            <person name="Tyler B.M."/>
            <person name="De Vries R.P."/>
            <person name="Kamoun S."/>
            <person name="Yandell M."/>
            <person name="Tisserat N."/>
            <person name="Buell C.R."/>
        </authorList>
    </citation>
    <scope>NUCLEOTIDE SEQUENCE</scope>
    <source>
        <strain evidence="5">DAOM:BR144</strain>
    </source>
</reference>
<sequence>MTDRKNQRSSTVHGSRLKKKTHTSPSTVGYGNNSNVDERESEYRKLALQKASIALAARATSILNCLADPETLDLRPYANELDDAMLNELANQAKTNLSQLSKAEELRKCQYYSTLILSGCENFTPVGIRSFIHVIGSVIRRLDYSKSVMSIDILKVMASGIEQLEVLDFSWCHLLKSDCVHEFISCCNAYLTKLNLSNCPSLDDDALGWISGTLGPQGSLTQCKRLLSLDISYTKSISDRGLAALGHGCCTLQFLNMEGLEKITDSGILKLVQGCKSLRVLSLRKCMQLTNNTLVHIGAYCRQLRSLNVCGCFHFSSAGLLAMVRGTSQLQSLNLEGCLNMREDILAAVATHCLSLQILNINGCQEITDNGIGTLTEHLPFVQRAQHYRGLEPKQDGLKLKFSIQQKTIANSAALRIQAVYRGHVDRKVAASWRIQMIETPASKKIRKSYVCWRLNTELDKRVKRTKLVNSSVVKIQALIRGVFCRVALERASIEEQRIKYWSTFAVKLQAVYRSHWTRKHFRVVYKTIDRYRKEQELLKREAAVVQLQRAFRARFHRSRLDDLMAINQQRRQERQNAATTLQRLFRSRAARKAYNALRAAVELQRAHVRKLIRYAIKLQSQWRGHHARRQITRYQLELKERETRKHNAASRINAGVRGYFGRRVAQQERVVFQTRLHAAKRIQRAWRRFKTPSAERINLEKMFHQMKAHMLDEGDMAMRKQQEILKKTRALIDQDSASEPESDDDWRDFQDEYGDQFWFSPSRKQRLYMRPNDNAHERTMLGMQCRVFWPLEQQWFNGVITRYNRVKSKHRVEYEDGDHEWLCFHVEGSRIQLFNGYCWCMATMFEPALRTLRATMFLTLRFQQYDPRFLGWRSGVMKTYSEQNDYFLVSYDGVGYGVMEEWVDAFRQEQFFQVQDAITLEWYSLSGYVFGRIRGRPLSVMAGKAATGYYYGVEDYLSYVEEASPPEPEVVDANLEGDDDNDGEGDDSGGSSDGEDDGEGDGDQDEEEDEEEGEEEEEDDDEDEDDDDEGD</sequence>
<dbReference type="InterPro" id="IPR000048">
    <property type="entry name" value="IQ_motif_EF-hand-BS"/>
</dbReference>
<evidence type="ECO:0000256" key="2">
    <source>
        <dbReference type="SAM" id="MobiDB-lite"/>
    </source>
</evidence>
<dbReference type="HOGENOM" id="CLU_006560_0_0_1"/>
<dbReference type="EnsemblProtists" id="PYU1_T005419">
    <property type="protein sequence ID" value="PYU1_T005419"/>
    <property type="gene ID" value="PYU1_G005408"/>
</dbReference>
<dbReference type="Pfam" id="PF00612">
    <property type="entry name" value="IQ"/>
    <property type="match status" value="4"/>
</dbReference>
<feature type="compositionally biased region" description="Polar residues" evidence="2">
    <location>
        <begin position="23"/>
        <end position="35"/>
    </location>
</feature>
<dbReference type="CDD" id="cd20404">
    <property type="entry name" value="Tudor_Agenet_AtEML-like"/>
    <property type="match status" value="1"/>
</dbReference>